<dbReference type="EMBL" id="BARU01027033">
    <property type="protein sequence ID" value="GAH69625.1"/>
    <property type="molecule type" value="Genomic_DNA"/>
</dbReference>
<evidence type="ECO:0000313" key="1">
    <source>
        <dbReference type="EMBL" id="GAH69625.1"/>
    </source>
</evidence>
<organism evidence="1">
    <name type="scientific">marine sediment metagenome</name>
    <dbReference type="NCBI Taxonomy" id="412755"/>
    <lineage>
        <taxon>unclassified sequences</taxon>
        <taxon>metagenomes</taxon>
        <taxon>ecological metagenomes</taxon>
    </lineage>
</organism>
<dbReference type="AlphaFoldDB" id="X1IK34"/>
<name>X1IK34_9ZZZZ</name>
<proteinExistence type="predicted"/>
<sequence length="71" mass="7842">IVFLLMFSMGFEQVLTSAYIDILFCEMVLLLEESRSIPSGVGAVGEGILQENITLFVIILLLDCSMHMAES</sequence>
<protein>
    <submittedName>
        <fullName evidence="1">Uncharacterized protein</fullName>
    </submittedName>
</protein>
<gene>
    <name evidence="1" type="ORF">S03H2_43346</name>
</gene>
<accession>X1IK34</accession>
<comment type="caution">
    <text evidence="1">The sequence shown here is derived from an EMBL/GenBank/DDBJ whole genome shotgun (WGS) entry which is preliminary data.</text>
</comment>
<feature type="non-terminal residue" evidence="1">
    <location>
        <position position="1"/>
    </location>
</feature>
<reference evidence="1" key="1">
    <citation type="journal article" date="2014" name="Front. Microbiol.">
        <title>High frequency of phylogenetically diverse reductive dehalogenase-homologous genes in deep subseafloor sedimentary metagenomes.</title>
        <authorList>
            <person name="Kawai M."/>
            <person name="Futagami T."/>
            <person name="Toyoda A."/>
            <person name="Takaki Y."/>
            <person name="Nishi S."/>
            <person name="Hori S."/>
            <person name="Arai W."/>
            <person name="Tsubouchi T."/>
            <person name="Morono Y."/>
            <person name="Uchiyama I."/>
            <person name="Ito T."/>
            <person name="Fujiyama A."/>
            <person name="Inagaki F."/>
            <person name="Takami H."/>
        </authorList>
    </citation>
    <scope>NUCLEOTIDE SEQUENCE</scope>
    <source>
        <strain evidence="1">Expedition CK06-06</strain>
    </source>
</reference>